<dbReference type="CDD" id="cd07910">
    <property type="entry name" value="MiaE"/>
    <property type="match status" value="1"/>
</dbReference>
<reference evidence="2 3" key="1">
    <citation type="submission" date="2016-11" db="EMBL/GenBank/DDBJ databases">
        <authorList>
            <person name="Jaros S."/>
            <person name="Januszkiewicz K."/>
            <person name="Wedrychowicz H."/>
        </authorList>
    </citation>
    <scope>NUCLEOTIDE SEQUENCE [LARGE SCALE GENOMIC DNA]</scope>
    <source>
        <strain evidence="2 3">CGMCC 1.6102</strain>
    </source>
</reference>
<dbReference type="PIRSF" id="PIRSF020736">
    <property type="entry name" value="MiaE"/>
    <property type="match status" value="1"/>
</dbReference>
<dbReference type="InterPro" id="IPR012347">
    <property type="entry name" value="Ferritin-like"/>
</dbReference>
<dbReference type="STRING" id="388280.SAMN04488057_103168"/>
<dbReference type="RefSeq" id="WP_073093597.1">
    <property type="nucleotide sequence ID" value="NZ_FRCY01000003.1"/>
</dbReference>
<dbReference type="OrthoDB" id="9802518at2"/>
<dbReference type="AlphaFoldDB" id="A0A1M7L838"/>
<name>A0A1M7L838_9BACT</name>
<dbReference type="PANTHER" id="PTHR42637:SF1">
    <property type="entry name" value="TRNA 2-(METHYLSULFANYL)-N(6)-ISOPENTENYLADENOSINE(37) HYDROXYLASE"/>
    <property type="match status" value="1"/>
</dbReference>
<evidence type="ECO:0000256" key="1">
    <source>
        <dbReference type="SAM" id="Coils"/>
    </source>
</evidence>
<gene>
    <name evidence="2" type="ORF">SAMN04488057_103168</name>
</gene>
<keyword evidence="3" id="KW-1185">Reference proteome</keyword>
<protein>
    <submittedName>
        <fullName evidence="2">tRNA-(Ms[2]io[6]A)-hydroxylase</fullName>
    </submittedName>
</protein>
<dbReference type="InterPro" id="IPR010386">
    <property type="entry name" value="tRNA-Hydrxlase_MiaE"/>
</dbReference>
<organism evidence="2 3">
    <name type="scientific">Cyclobacterium lianum</name>
    <dbReference type="NCBI Taxonomy" id="388280"/>
    <lineage>
        <taxon>Bacteria</taxon>
        <taxon>Pseudomonadati</taxon>
        <taxon>Bacteroidota</taxon>
        <taxon>Cytophagia</taxon>
        <taxon>Cytophagales</taxon>
        <taxon>Cyclobacteriaceae</taxon>
        <taxon>Cyclobacterium</taxon>
    </lineage>
</organism>
<keyword evidence="1" id="KW-0175">Coiled coil</keyword>
<evidence type="ECO:0000313" key="3">
    <source>
        <dbReference type="Proteomes" id="UP000184513"/>
    </source>
</evidence>
<dbReference type="GO" id="GO:0006400">
    <property type="term" value="P:tRNA modification"/>
    <property type="evidence" value="ECO:0007669"/>
    <property type="project" value="InterPro"/>
</dbReference>
<dbReference type="GO" id="GO:0045301">
    <property type="term" value="F:tRNA 2-(methylsulfanyl)-N(6)-isopentenyladenosine(37) hydroxylase activity"/>
    <property type="evidence" value="ECO:0007669"/>
    <property type="project" value="InterPro"/>
</dbReference>
<accession>A0A1M7L838</accession>
<dbReference type="Proteomes" id="UP000184513">
    <property type="component" value="Unassembled WGS sequence"/>
</dbReference>
<dbReference type="SUPFAM" id="SSF47240">
    <property type="entry name" value="Ferritin-like"/>
    <property type="match status" value="1"/>
</dbReference>
<evidence type="ECO:0000313" key="2">
    <source>
        <dbReference type="EMBL" id="SHM74344.1"/>
    </source>
</evidence>
<sequence length="195" mass="22819">MKYSIDLTVSSSGEWLDAVMADFDAFLQDHADCERKASAMATSLIAKYPDREKIIPDMIETAIEELEHFQQVFELMQQRKVNLNKEMKEDPYIRQLMPLTHGGTPESRFLSRMLLGSIVECRGCERFRMISEAQNDVELKKFYKNLWTSEAKHGNIYVELSLEYFDEKTVYDRLHEMMDFEGRVIQNLPIKPALH</sequence>
<feature type="coiled-coil region" evidence="1">
    <location>
        <begin position="59"/>
        <end position="86"/>
    </location>
</feature>
<dbReference type="Pfam" id="PF06175">
    <property type="entry name" value="MiaE"/>
    <property type="match status" value="1"/>
</dbReference>
<dbReference type="Gene3D" id="1.20.1260.10">
    <property type="match status" value="1"/>
</dbReference>
<dbReference type="EMBL" id="FRCY01000003">
    <property type="protein sequence ID" value="SHM74344.1"/>
    <property type="molecule type" value="Genomic_DNA"/>
</dbReference>
<dbReference type="PANTHER" id="PTHR42637">
    <property type="entry name" value="TRNA-(MS[2]IO[6]A)-HYDROXYLASE"/>
    <property type="match status" value="1"/>
</dbReference>
<dbReference type="InterPro" id="IPR009078">
    <property type="entry name" value="Ferritin-like_SF"/>
</dbReference>
<proteinExistence type="predicted"/>